<comment type="subunit">
    <text evidence="6">Homodimer.</text>
</comment>
<evidence type="ECO:0000313" key="7">
    <source>
        <dbReference type="EMBL" id="SHH53005.1"/>
    </source>
</evidence>
<accession>A0A1M5TQA2</accession>
<name>A0A1M5TQA2_9BACT</name>
<dbReference type="RefSeq" id="WP_143606718.1">
    <property type="nucleotide sequence ID" value="NZ_FQXN01000005.1"/>
</dbReference>
<dbReference type="GO" id="GO:0016887">
    <property type="term" value="F:ATP hydrolysis activity"/>
    <property type="evidence" value="ECO:0007669"/>
    <property type="project" value="UniProtKB-UniRule"/>
</dbReference>
<dbReference type="STRING" id="1123380.SAMN02745199_1457"/>
<dbReference type="Proteomes" id="UP000242592">
    <property type="component" value="Unassembled WGS sequence"/>
</dbReference>
<dbReference type="OrthoDB" id="9809679at2"/>
<sequence>MVNPQFNLNNEQNKVKEKMSKVKHKIAVLSGKGGVGKTTVAVNLATALAESGYKVGLLDLDIHGPNIVRMLGDKHPTVEDEEMVPAEILPNLKALSIGMLVEAGKAVIWRGPLKHSAIKQFLGDTKWGELDYLIFDLPPGTGDEALSLFQTLGKIDGVVIVTTPQKISLDDVRRSIDFVHSMNQKLIGIVENMSYVRCPKCGEKIEIFGNGGGEILVKEYNTELLGKIPLDPKAAQLADEGKPITLYLRETEIEKVFRNIAEKVVQIVEK</sequence>
<evidence type="ECO:0000256" key="1">
    <source>
        <dbReference type="ARBA" id="ARBA00022723"/>
    </source>
</evidence>
<dbReference type="Pfam" id="PF10609">
    <property type="entry name" value="ParA"/>
    <property type="match status" value="1"/>
</dbReference>
<keyword evidence="2 6" id="KW-0547">Nucleotide-binding</keyword>
<keyword evidence="6" id="KW-0378">Hydrolase</keyword>
<protein>
    <recommendedName>
        <fullName evidence="6">Iron-sulfur cluster carrier protein</fullName>
    </recommendedName>
</protein>
<dbReference type="InterPro" id="IPR033756">
    <property type="entry name" value="YlxH/NBP35"/>
</dbReference>
<evidence type="ECO:0000256" key="3">
    <source>
        <dbReference type="ARBA" id="ARBA00022840"/>
    </source>
</evidence>
<dbReference type="GO" id="GO:0046872">
    <property type="term" value="F:metal ion binding"/>
    <property type="evidence" value="ECO:0007669"/>
    <property type="project" value="UniProtKB-KW"/>
</dbReference>
<dbReference type="HAMAP" id="MF_02040">
    <property type="entry name" value="Mrp_NBP35"/>
    <property type="match status" value="1"/>
</dbReference>
<dbReference type="SUPFAM" id="SSF52540">
    <property type="entry name" value="P-loop containing nucleoside triphosphate hydrolases"/>
    <property type="match status" value="1"/>
</dbReference>
<evidence type="ECO:0000256" key="5">
    <source>
        <dbReference type="ARBA" id="ARBA00023014"/>
    </source>
</evidence>
<comment type="similarity">
    <text evidence="6">Belongs to the Mrp/NBP35 ATP-binding proteins family.</text>
</comment>
<dbReference type="InterPro" id="IPR044304">
    <property type="entry name" value="NUBPL-like"/>
</dbReference>
<keyword evidence="1 6" id="KW-0479">Metal-binding</keyword>
<evidence type="ECO:0000256" key="2">
    <source>
        <dbReference type="ARBA" id="ARBA00022741"/>
    </source>
</evidence>
<dbReference type="GO" id="GO:0016226">
    <property type="term" value="P:iron-sulfur cluster assembly"/>
    <property type="evidence" value="ECO:0007669"/>
    <property type="project" value="InterPro"/>
</dbReference>
<dbReference type="CDD" id="cd02037">
    <property type="entry name" value="Mrp_NBP35"/>
    <property type="match status" value="1"/>
</dbReference>
<evidence type="ECO:0000256" key="4">
    <source>
        <dbReference type="ARBA" id="ARBA00023004"/>
    </source>
</evidence>
<keyword evidence="4 6" id="KW-0408">Iron</keyword>
<organism evidence="7 8">
    <name type="scientific">Thermosipho atlanticus DSM 15807</name>
    <dbReference type="NCBI Taxonomy" id="1123380"/>
    <lineage>
        <taxon>Bacteria</taxon>
        <taxon>Thermotogati</taxon>
        <taxon>Thermotogota</taxon>
        <taxon>Thermotogae</taxon>
        <taxon>Thermotogales</taxon>
        <taxon>Fervidobacteriaceae</taxon>
        <taxon>Thermosipho</taxon>
    </lineage>
</organism>
<evidence type="ECO:0000256" key="6">
    <source>
        <dbReference type="HAMAP-Rule" id="MF_02040"/>
    </source>
</evidence>
<dbReference type="GO" id="GO:0005524">
    <property type="term" value="F:ATP binding"/>
    <property type="evidence" value="ECO:0007669"/>
    <property type="project" value="UniProtKB-UniRule"/>
</dbReference>
<dbReference type="FunFam" id="3.40.50.300:FF:001119">
    <property type="entry name" value="Iron-sulfur cluster carrier protein"/>
    <property type="match status" value="1"/>
</dbReference>
<dbReference type="AlphaFoldDB" id="A0A1M5TQA2"/>
<comment type="function">
    <text evidence="6">Binds and transfers iron-sulfur (Fe-S) clusters to target apoproteins. Can hydrolyze ATP.</text>
</comment>
<dbReference type="InterPro" id="IPR019591">
    <property type="entry name" value="Mrp/NBP35_ATP-bd"/>
</dbReference>
<feature type="binding site" evidence="6">
    <location>
        <begin position="31"/>
        <end position="38"/>
    </location>
    <ligand>
        <name>ATP</name>
        <dbReference type="ChEBI" id="CHEBI:30616"/>
    </ligand>
</feature>
<evidence type="ECO:0000313" key="8">
    <source>
        <dbReference type="Proteomes" id="UP000242592"/>
    </source>
</evidence>
<proteinExistence type="inferred from homology"/>
<dbReference type="PANTHER" id="PTHR42961:SF2">
    <property type="entry name" value="IRON-SULFUR PROTEIN NUBPL"/>
    <property type="match status" value="1"/>
</dbReference>
<dbReference type="InterPro" id="IPR027417">
    <property type="entry name" value="P-loop_NTPase"/>
</dbReference>
<keyword evidence="5 6" id="KW-0411">Iron-sulfur</keyword>
<gene>
    <name evidence="7" type="ORF">SAMN02745199_1457</name>
</gene>
<keyword evidence="3 6" id="KW-0067">ATP-binding</keyword>
<dbReference type="GO" id="GO:0051539">
    <property type="term" value="F:4 iron, 4 sulfur cluster binding"/>
    <property type="evidence" value="ECO:0007669"/>
    <property type="project" value="TreeGrafter"/>
</dbReference>
<keyword evidence="8" id="KW-1185">Reference proteome</keyword>
<dbReference type="GO" id="GO:0140663">
    <property type="term" value="F:ATP-dependent FeS chaperone activity"/>
    <property type="evidence" value="ECO:0007669"/>
    <property type="project" value="InterPro"/>
</dbReference>
<reference evidence="8" key="1">
    <citation type="submission" date="2016-11" db="EMBL/GenBank/DDBJ databases">
        <authorList>
            <person name="Varghese N."/>
            <person name="Submissions S."/>
        </authorList>
    </citation>
    <scope>NUCLEOTIDE SEQUENCE [LARGE SCALE GENOMIC DNA]</scope>
    <source>
        <strain evidence="8">DSM 15807</strain>
    </source>
</reference>
<dbReference type="PANTHER" id="PTHR42961">
    <property type="entry name" value="IRON-SULFUR PROTEIN NUBPL"/>
    <property type="match status" value="1"/>
</dbReference>
<dbReference type="EMBL" id="FQXN01000005">
    <property type="protein sequence ID" value="SHH53005.1"/>
    <property type="molecule type" value="Genomic_DNA"/>
</dbReference>
<dbReference type="Gene3D" id="3.40.50.300">
    <property type="entry name" value="P-loop containing nucleotide triphosphate hydrolases"/>
    <property type="match status" value="1"/>
</dbReference>